<comment type="caution">
    <text evidence="15">The sequence shown here is derived from an EMBL/GenBank/DDBJ whole genome shotgun (WGS) entry which is preliminary data.</text>
</comment>
<evidence type="ECO:0000259" key="13">
    <source>
        <dbReference type="Pfam" id="PF01515"/>
    </source>
</evidence>
<dbReference type="RefSeq" id="WP_009850283.1">
    <property type="nucleotide sequence ID" value="NZ_DS022294.1"/>
</dbReference>
<dbReference type="InterPro" id="IPR016475">
    <property type="entry name" value="P-Actrans_bac"/>
</dbReference>
<dbReference type="InterPro" id="IPR028979">
    <property type="entry name" value="Ser_kin/Pase_Hpr-like_N_sf"/>
</dbReference>
<comment type="pathway">
    <text evidence="2 12">Metabolic intermediate biosynthesis; acetyl-CoA biosynthesis; acetyl-CoA from acetate: step 2/2.</text>
</comment>
<keyword evidence="10 12" id="KW-0012">Acyltransferase</keyword>
<dbReference type="InterPro" id="IPR027417">
    <property type="entry name" value="P-loop_NTPase"/>
</dbReference>
<dbReference type="CDD" id="cd03109">
    <property type="entry name" value="DTBS"/>
    <property type="match status" value="1"/>
</dbReference>
<keyword evidence="9 12" id="KW-0808">Transferase</keyword>
<comment type="subcellular location">
    <subcellularLocation>
        <location evidence="1 12">Cytoplasm</location>
    </subcellularLocation>
</comment>
<dbReference type="Pfam" id="PF01515">
    <property type="entry name" value="PTA_PTB"/>
    <property type="match status" value="1"/>
</dbReference>
<evidence type="ECO:0000313" key="15">
    <source>
        <dbReference type="EMBL" id="EAU54673.1"/>
    </source>
</evidence>
<dbReference type="SUPFAM" id="SSF75138">
    <property type="entry name" value="HprK N-terminal domain-like"/>
    <property type="match status" value="1"/>
</dbReference>
<evidence type="ECO:0000256" key="2">
    <source>
        <dbReference type="ARBA" id="ARBA00004989"/>
    </source>
</evidence>
<dbReference type="InterPro" id="IPR050500">
    <property type="entry name" value="Phos_Acetyltrans/Butyryltrans"/>
</dbReference>
<dbReference type="OrthoDB" id="9808984at2"/>
<dbReference type="GO" id="GO:0005737">
    <property type="term" value="C:cytoplasm"/>
    <property type="evidence" value="ECO:0007669"/>
    <property type="project" value="UniProtKB-SubCell"/>
</dbReference>
<dbReference type="Pfam" id="PF07085">
    <property type="entry name" value="DRTGG"/>
    <property type="match status" value="1"/>
</dbReference>
<dbReference type="NCBIfam" id="NF004167">
    <property type="entry name" value="PRK05632.1"/>
    <property type="match status" value="1"/>
</dbReference>
<dbReference type="UniPathway" id="UPA00340">
    <property type="reaction ID" value="UER00459"/>
</dbReference>
<organism evidence="15 16">
    <name type="scientific">Mariprofundus ferrooxydans PV-1</name>
    <dbReference type="NCBI Taxonomy" id="314345"/>
    <lineage>
        <taxon>Bacteria</taxon>
        <taxon>Pseudomonadati</taxon>
        <taxon>Pseudomonadota</taxon>
        <taxon>Candidatius Mariprofundia</taxon>
        <taxon>Mariprofundales</taxon>
        <taxon>Mariprofundaceae</taxon>
        <taxon>Mariprofundus</taxon>
    </lineage>
</organism>
<evidence type="ECO:0000256" key="1">
    <source>
        <dbReference type="ARBA" id="ARBA00004496"/>
    </source>
</evidence>
<dbReference type="Proteomes" id="UP000005297">
    <property type="component" value="Unassembled WGS sequence"/>
</dbReference>
<dbReference type="SUPFAM" id="SSF53659">
    <property type="entry name" value="Isocitrate/Isopropylmalate dehydrogenase-like"/>
    <property type="match status" value="1"/>
</dbReference>
<dbReference type="eggNOG" id="COG0280">
    <property type="taxonomic scope" value="Bacteria"/>
</dbReference>
<evidence type="ECO:0000256" key="9">
    <source>
        <dbReference type="ARBA" id="ARBA00022679"/>
    </source>
</evidence>
<comment type="subunit">
    <text evidence="5">Homohexamer.</text>
</comment>
<evidence type="ECO:0000256" key="7">
    <source>
        <dbReference type="ARBA" id="ARBA00021528"/>
    </source>
</evidence>
<dbReference type="eggNOG" id="COG0857">
    <property type="taxonomic scope" value="Bacteria"/>
</dbReference>
<protein>
    <recommendedName>
        <fullName evidence="7 12">Phosphate acetyltransferase</fullName>
        <ecNumber evidence="6 12">2.3.1.8</ecNumber>
    </recommendedName>
    <alternativeName>
        <fullName evidence="11 12">Phosphotransacetylase</fullName>
    </alternativeName>
</protein>
<comment type="catalytic activity">
    <reaction evidence="12">
        <text>acetyl-CoA + phosphate = acetyl phosphate + CoA</text>
        <dbReference type="Rhea" id="RHEA:19521"/>
        <dbReference type="ChEBI" id="CHEBI:22191"/>
        <dbReference type="ChEBI" id="CHEBI:43474"/>
        <dbReference type="ChEBI" id="CHEBI:57287"/>
        <dbReference type="ChEBI" id="CHEBI:57288"/>
        <dbReference type="EC" id="2.3.1.8"/>
    </reaction>
</comment>
<proteinExistence type="inferred from homology"/>
<dbReference type="Gene3D" id="3.40.1390.20">
    <property type="entry name" value="HprK N-terminal domain-like"/>
    <property type="match status" value="1"/>
</dbReference>
<evidence type="ECO:0000256" key="10">
    <source>
        <dbReference type="ARBA" id="ARBA00023315"/>
    </source>
</evidence>
<dbReference type="Gene3D" id="3.40.50.300">
    <property type="entry name" value="P-loop containing nucleotide triphosphate hydrolases"/>
    <property type="match status" value="1"/>
</dbReference>
<comment type="similarity">
    <text evidence="4 12">In the N-terminal section; belongs to the CobB/CobQ family.</text>
</comment>
<evidence type="ECO:0000256" key="8">
    <source>
        <dbReference type="ARBA" id="ARBA00022490"/>
    </source>
</evidence>
<evidence type="ECO:0000256" key="4">
    <source>
        <dbReference type="ARBA" id="ARBA00009786"/>
    </source>
</evidence>
<dbReference type="InterPro" id="IPR002505">
    <property type="entry name" value="PTA_PTB"/>
</dbReference>
<dbReference type="FunCoup" id="Q0EZN1">
    <property type="interactions" value="164"/>
</dbReference>
<evidence type="ECO:0000256" key="3">
    <source>
        <dbReference type="ARBA" id="ARBA00008756"/>
    </source>
</evidence>
<dbReference type="InterPro" id="IPR010766">
    <property type="entry name" value="DRTGG"/>
</dbReference>
<evidence type="ECO:0000256" key="6">
    <source>
        <dbReference type="ARBA" id="ARBA00012707"/>
    </source>
</evidence>
<dbReference type="Gene3D" id="3.40.50.10750">
    <property type="entry name" value="Isocitrate/Isopropylmalate dehydrogenase-like"/>
    <property type="match status" value="1"/>
</dbReference>
<comment type="domain">
    <text evidence="12">The N-terminal region seems to be important for proper quaternary structure. The C-terminal region contains the substrate-binding site.</text>
</comment>
<reference evidence="15 16" key="1">
    <citation type="submission" date="2006-09" db="EMBL/GenBank/DDBJ databases">
        <authorList>
            <person name="Emerson D."/>
            <person name="Ferriera S."/>
            <person name="Johnson J."/>
            <person name="Kravitz S."/>
            <person name="Halpern A."/>
            <person name="Remington K."/>
            <person name="Beeson K."/>
            <person name="Tran B."/>
            <person name="Rogers Y.-H."/>
            <person name="Friedman R."/>
            <person name="Venter J.C."/>
        </authorList>
    </citation>
    <scope>NUCLEOTIDE SEQUENCE [LARGE SCALE GENOMIC DNA]</scope>
    <source>
        <strain evidence="15 16">PV-1</strain>
    </source>
</reference>
<dbReference type="InterPro" id="IPR042112">
    <property type="entry name" value="P_AcTrfase_dom2"/>
</dbReference>
<dbReference type="EC" id="2.3.1.8" evidence="6 12"/>
<dbReference type="STRING" id="314344.AL013_10270"/>
<accession>Q0EZN1</accession>
<evidence type="ECO:0000256" key="11">
    <source>
        <dbReference type="ARBA" id="ARBA00031108"/>
    </source>
</evidence>
<feature type="domain" description="Phosphate acetyl/butaryl transferase" evidence="13">
    <location>
        <begin position="387"/>
        <end position="702"/>
    </location>
</feature>
<dbReference type="InParanoid" id="Q0EZN1"/>
<sequence>MSHAFLLVSTGAGAGLTTVSLGLVRALDRLGIHTGFCKPIAQLHDGDHGPERSTQLIEHVMNISPPHPISLRRATALLGTDQEGLLMEEVIALYRQSTRHADVVIVEGLVADGHAGYATRLNADVARALDAEVILVGKPEPDLDEYIDIAASAFGDSNGTALIGIILNKVGMTDAGHAVLQADKLQTADADADREGGRLSAEHPDMIGKPFHFIGAIPWQATLISPRMSDVADYMSAKILYSGEIAQRRVERMEVCARTVANTLSVYQPHTLLIFPGDRDDVFIAACMSAMNGVPLAGILLTGGLQPHPRVLALCAQSIETGIPILLVETSSYQTAAQLVQMPAEVAVNDYHLIDRAMDHVANHLDADWLKARCAIERQPRLSPAAFRYQLIQQASEANRRIVLPEGEEPRTVMAAYQCRKRQIAQCILLGNPAKIHQVASSQGIVLDEGITIIDPATVRERYIDPMVVLRQHKGMNRQMAEDQLQARIVLGTMMLAMGEVDGLVAGALHSTANTVRPAFQLIGTSASAKLVSSIFFMCLPDQVVVYGDCAINPDPDAEQLADIAIQSADSARRFGLEPRVAMISYSTGESGAGLEVDKVREATRIVRERRPDLLVDGPLQYDAAAIVSVGQSKAPESRVAGKANVFIFPDLNTGNTTYKAVQRNAHVVSIGPMLQGLCKPVNDLSRGASVEDIVYTIALTAIQAGAADTA</sequence>
<dbReference type="EMBL" id="AATS01000006">
    <property type="protein sequence ID" value="EAU54673.1"/>
    <property type="molecule type" value="Genomic_DNA"/>
</dbReference>
<keyword evidence="16" id="KW-1185">Reference proteome</keyword>
<dbReference type="SUPFAM" id="SSF52540">
    <property type="entry name" value="P-loop containing nucleoside triphosphate hydrolases"/>
    <property type="match status" value="1"/>
</dbReference>
<dbReference type="PANTHER" id="PTHR43356:SF3">
    <property type="entry name" value="PHOSPHATE ACETYLTRANSFERASE"/>
    <property type="match status" value="1"/>
</dbReference>
<evidence type="ECO:0000256" key="5">
    <source>
        <dbReference type="ARBA" id="ARBA00011643"/>
    </source>
</evidence>
<comment type="similarity">
    <text evidence="3 12">In the C-terminal section; belongs to the phosphate acetyltransferase and butyryltransferase family.</text>
</comment>
<evidence type="ECO:0000256" key="12">
    <source>
        <dbReference type="PIRNR" id="PIRNR006107"/>
    </source>
</evidence>
<keyword evidence="8 12" id="KW-0963">Cytoplasm</keyword>
<dbReference type="Gene3D" id="3.40.50.10950">
    <property type="match status" value="1"/>
</dbReference>
<feature type="domain" description="DRTGG" evidence="14">
    <location>
        <begin position="230"/>
        <end position="341"/>
    </location>
</feature>
<dbReference type="InterPro" id="IPR004614">
    <property type="entry name" value="P_AcTrfase"/>
</dbReference>
<dbReference type="InterPro" id="IPR042113">
    <property type="entry name" value="P_AcTrfase_dom1"/>
</dbReference>
<dbReference type="GO" id="GO:0006085">
    <property type="term" value="P:acetyl-CoA biosynthetic process"/>
    <property type="evidence" value="ECO:0007669"/>
    <property type="project" value="UniProtKB-UniPathway"/>
</dbReference>
<dbReference type="HOGENOM" id="CLU_019723_2_1_0"/>
<dbReference type="NCBIfam" id="NF007233">
    <property type="entry name" value="PRK09653.1"/>
    <property type="match status" value="1"/>
</dbReference>
<evidence type="ECO:0000313" key="16">
    <source>
        <dbReference type="Proteomes" id="UP000005297"/>
    </source>
</evidence>
<dbReference type="AlphaFoldDB" id="Q0EZN1"/>
<gene>
    <name evidence="15" type="ORF">SPV1_13854</name>
</gene>
<dbReference type="Pfam" id="PF13500">
    <property type="entry name" value="AAA_26"/>
    <property type="match status" value="1"/>
</dbReference>
<comment type="function">
    <text evidence="12">Involved in acetate metabolism.</text>
</comment>
<dbReference type="PANTHER" id="PTHR43356">
    <property type="entry name" value="PHOSPHATE ACETYLTRANSFERASE"/>
    <property type="match status" value="1"/>
</dbReference>
<dbReference type="GO" id="GO:0008959">
    <property type="term" value="F:phosphate acetyltransferase activity"/>
    <property type="evidence" value="ECO:0007669"/>
    <property type="project" value="UniProtKB-EC"/>
</dbReference>
<dbReference type="FunFam" id="3.40.50.10750:FF:000001">
    <property type="entry name" value="Phosphate acetyltransferase"/>
    <property type="match status" value="1"/>
</dbReference>
<dbReference type="NCBIfam" id="TIGR00651">
    <property type="entry name" value="pta"/>
    <property type="match status" value="1"/>
</dbReference>
<dbReference type="PIRSF" id="PIRSF006107">
    <property type="entry name" value="PhpActrans_proteobac"/>
    <property type="match status" value="1"/>
</dbReference>
<evidence type="ECO:0000259" key="14">
    <source>
        <dbReference type="Pfam" id="PF07085"/>
    </source>
</evidence>
<name>Q0EZN1_9PROT</name>